<keyword evidence="7" id="KW-0249">Electron transport</keyword>
<dbReference type="STRING" id="371731.Rsw2DRAFT_1655"/>
<evidence type="ECO:0000256" key="7">
    <source>
        <dbReference type="ARBA" id="ARBA00022982"/>
    </source>
</evidence>
<keyword evidence="6" id="KW-0677">Repeat</keyword>
<evidence type="ECO:0000313" key="13">
    <source>
        <dbReference type="EMBL" id="EEW25368.1"/>
    </source>
</evidence>
<evidence type="ECO:0000256" key="5">
    <source>
        <dbReference type="ARBA" id="ARBA00022723"/>
    </source>
</evidence>
<dbReference type="OrthoDB" id="9810688at2"/>
<evidence type="ECO:0000256" key="2">
    <source>
        <dbReference type="ARBA" id="ARBA00003532"/>
    </source>
</evidence>
<gene>
    <name evidence="13" type="ORF">Rsw2DRAFT_1655</name>
</gene>
<dbReference type="InterPro" id="IPR009051">
    <property type="entry name" value="Helical_ferredxn"/>
</dbReference>
<accession>C8S0S7</accession>
<feature type="domain" description="4Fe-4S ferredoxin-type" evidence="12">
    <location>
        <begin position="17"/>
        <end position="46"/>
    </location>
</feature>
<dbReference type="Proteomes" id="UP000010121">
    <property type="component" value="Unassembled WGS sequence"/>
</dbReference>
<keyword evidence="10" id="KW-0535">Nitrogen fixation</keyword>
<dbReference type="GO" id="GO:0051539">
    <property type="term" value="F:4 iron, 4 sulfur cluster binding"/>
    <property type="evidence" value="ECO:0007669"/>
    <property type="project" value="UniProtKB-KW"/>
</dbReference>
<proteinExistence type="predicted"/>
<dbReference type="PROSITE" id="PS51379">
    <property type="entry name" value="4FE4S_FER_2"/>
    <property type="match status" value="2"/>
</dbReference>
<evidence type="ECO:0000256" key="8">
    <source>
        <dbReference type="ARBA" id="ARBA00023004"/>
    </source>
</evidence>
<dbReference type="SUPFAM" id="SSF46548">
    <property type="entry name" value="alpha-helical ferredoxin"/>
    <property type="match status" value="1"/>
</dbReference>
<dbReference type="InterPro" id="IPR017900">
    <property type="entry name" value="4Fe4S_Fe_S_CS"/>
</dbReference>
<dbReference type="Pfam" id="PF12838">
    <property type="entry name" value="Fer4_7"/>
    <property type="match status" value="1"/>
</dbReference>
<dbReference type="PROSITE" id="PS00198">
    <property type="entry name" value="4FE4S_FER_1"/>
    <property type="match status" value="2"/>
</dbReference>
<dbReference type="NCBIfam" id="TIGR02936">
    <property type="entry name" value="fdxN_nitrog"/>
    <property type="match status" value="1"/>
</dbReference>
<dbReference type="AlphaFoldDB" id="C8S0S7"/>
<dbReference type="EMBL" id="ACYY01000009">
    <property type="protein sequence ID" value="EEW25368.1"/>
    <property type="molecule type" value="Genomic_DNA"/>
</dbReference>
<protein>
    <recommendedName>
        <fullName evidence="11">Ferredoxin III</fullName>
    </recommendedName>
</protein>
<keyword evidence="3" id="KW-0813">Transport</keyword>
<evidence type="ECO:0000313" key="14">
    <source>
        <dbReference type="Proteomes" id="UP000010121"/>
    </source>
</evidence>
<evidence type="ECO:0000256" key="1">
    <source>
        <dbReference type="ARBA" id="ARBA00001966"/>
    </source>
</evidence>
<evidence type="ECO:0000259" key="12">
    <source>
        <dbReference type="PROSITE" id="PS51379"/>
    </source>
</evidence>
<dbReference type="eggNOG" id="COG1146">
    <property type="taxonomic scope" value="Bacteria"/>
</dbReference>
<dbReference type="InterPro" id="IPR050572">
    <property type="entry name" value="Fe-S_Ferredoxin"/>
</dbReference>
<keyword evidence="4" id="KW-0004">4Fe-4S</keyword>
<evidence type="ECO:0000256" key="4">
    <source>
        <dbReference type="ARBA" id="ARBA00022485"/>
    </source>
</evidence>
<name>C8S0S7_9RHOB</name>
<comment type="function">
    <text evidence="2">Ferredoxins are iron-sulfur proteins that transfer electrons in a wide variety of metabolic reactions.</text>
</comment>
<evidence type="ECO:0000256" key="10">
    <source>
        <dbReference type="ARBA" id="ARBA00023231"/>
    </source>
</evidence>
<dbReference type="PANTHER" id="PTHR43687:SF1">
    <property type="entry name" value="FERREDOXIN III"/>
    <property type="match status" value="1"/>
</dbReference>
<reference evidence="13 14" key="1">
    <citation type="submission" date="2009-08" db="EMBL/GenBank/DDBJ databases">
        <title>The draft genome of Rhodobacter sp. SW2.</title>
        <authorList>
            <consortium name="US DOE Joint Genome Institute (JGI-PGF)"/>
            <person name="Lucas S."/>
            <person name="Copeland A."/>
            <person name="Lapidus A."/>
            <person name="Glavina del Rio T."/>
            <person name="Tice H."/>
            <person name="Bruce D."/>
            <person name="Goodwin L."/>
            <person name="Pitluck S."/>
            <person name="Larimer F."/>
            <person name="Land M.L."/>
            <person name="Hauser L."/>
            <person name="Emerson D."/>
        </authorList>
    </citation>
    <scope>NUCLEOTIDE SEQUENCE [LARGE SCALE GENOMIC DNA]</scope>
    <source>
        <strain evidence="13 14">SW2</strain>
    </source>
</reference>
<keyword evidence="14" id="KW-1185">Reference proteome</keyword>
<keyword evidence="9" id="KW-0411">Iron-sulfur</keyword>
<dbReference type="Gene3D" id="1.10.1060.10">
    <property type="entry name" value="Alpha-helical ferredoxin"/>
    <property type="match status" value="1"/>
</dbReference>
<evidence type="ECO:0000256" key="9">
    <source>
        <dbReference type="ARBA" id="ARBA00023014"/>
    </source>
</evidence>
<feature type="domain" description="4Fe-4S ferredoxin-type" evidence="12">
    <location>
        <begin position="72"/>
        <end position="101"/>
    </location>
</feature>
<keyword evidence="5" id="KW-0479">Metal-binding</keyword>
<keyword evidence="8" id="KW-0408">Iron</keyword>
<dbReference type="RefSeq" id="WP_008029914.1">
    <property type="nucleotide sequence ID" value="NZ_ACYY01000009.1"/>
</dbReference>
<sequence>MPITAFTRDGTEYVPLFLTAIDAAKCIGCGRCYKVCGRPVMTLRGVTEDGAIVEVSEDDDDDDDDGDIVRKIMVMVDAGACVGCGACNRVCPKDCQTHAAAEA</sequence>
<organism evidence="13 14">
    <name type="scientific">Rhodobacter ferrooxidans</name>
    <dbReference type="NCBI Taxonomy" id="371731"/>
    <lineage>
        <taxon>Bacteria</taxon>
        <taxon>Pseudomonadati</taxon>
        <taxon>Pseudomonadota</taxon>
        <taxon>Alphaproteobacteria</taxon>
        <taxon>Rhodobacterales</taxon>
        <taxon>Rhodobacter group</taxon>
        <taxon>Rhodobacter</taxon>
    </lineage>
</organism>
<evidence type="ECO:0000256" key="11">
    <source>
        <dbReference type="ARBA" id="ARBA00030616"/>
    </source>
</evidence>
<comment type="caution">
    <text evidence="13">The sequence shown here is derived from an EMBL/GenBank/DDBJ whole genome shotgun (WGS) entry which is preliminary data.</text>
</comment>
<evidence type="ECO:0000256" key="6">
    <source>
        <dbReference type="ARBA" id="ARBA00022737"/>
    </source>
</evidence>
<evidence type="ECO:0000256" key="3">
    <source>
        <dbReference type="ARBA" id="ARBA00022448"/>
    </source>
</evidence>
<dbReference type="PANTHER" id="PTHR43687">
    <property type="entry name" value="ADENYLYLSULFATE REDUCTASE, BETA SUBUNIT"/>
    <property type="match status" value="1"/>
</dbReference>
<dbReference type="InterPro" id="IPR014283">
    <property type="entry name" value="FdIII_4_nif"/>
</dbReference>
<dbReference type="InterPro" id="IPR017896">
    <property type="entry name" value="4Fe4S_Fe-S-bd"/>
</dbReference>
<dbReference type="GO" id="GO:0046872">
    <property type="term" value="F:metal ion binding"/>
    <property type="evidence" value="ECO:0007669"/>
    <property type="project" value="UniProtKB-KW"/>
</dbReference>
<comment type="cofactor">
    <cofactor evidence="1">
        <name>[4Fe-4S] cluster</name>
        <dbReference type="ChEBI" id="CHEBI:49883"/>
    </cofactor>
</comment>